<gene>
    <name evidence="7" type="ORF">GGR21_000053</name>
</gene>
<dbReference type="GO" id="GO:0006352">
    <property type="term" value="P:DNA-templated transcription initiation"/>
    <property type="evidence" value="ECO:0007669"/>
    <property type="project" value="InterPro"/>
</dbReference>
<keyword evidence="4" id="KW-0804">Transcription</keyword>
<feature type="domain" description="RNA polymerase sigma factor 70 region 4 type 2" evidence="6">
    <location>
        <begin position="122"/>
        <end position="171"/>
    </location>
</feature>
<dbReference type="RefSeq" id="WP_183305138.1">
    <property type="nucleotide sequence ID" value="NZ_JACIEP010000001.1"/>
</dbReference>
<sequence>MDELELWQQIVDGRKDSLEIIYRKYYDLLFNYGLKIYYEEDLIKDCIQDLFVKLYKSDSLKPTLNVRSYLLRAMKNIIHDRLSAKQYNIVSMDDNQFEMSISDHDLEILFEKNDDDLLLSKKLMETYNNLPKNQKMVIYLRFIKGFSYKEIAEVMEINKQSSMNLASRALANIRNKLSKLYLFFF</sequence>
<evidence type="ECO:0000256" key="2">
    <source>
        <dbReference type="ARBA" id="ARBA00023015"/>
    </source>
</evidence>
<keyword evidence="8" id="KW-1185">Reference proteome</keyword>
<protein>
    <submittedName>
        <fullName evidence="7">RNA polymerase sigma-70 factor (ECF subfamily)</fullName>
    </submittedName>
</protein>
<dbReference type="SUPFAM" id="SSF88946">
    <property type="entry name" value="Sigma2 domain of RNA polymerase sigma factors"/>
    <property type="match status" value="1"/>
</dbReference>
<evidence type="ECO:0000313" key="8">
    <source>
        <dbReference type="Proteomes" id="UP000555103"/>
    </source>
</evidence>
<dbReference type="InterPro" id="IPR036388">
    <property type="entry name" value="WH-like_DNA-bd_sf"/>
</dbReference>
<accession>A0A840CJI0</accession>
<evidence type="ECO:0000259" key="6">
    <source>
        <dbReference type="Pfam" id="PF08281"/>
    </source>
</evidence>
<reference evidence="7 8" key="1">
    <citation type="submission" date="2020-08" db="EMBL/GenBank/DDBJ databases">
        <title>Genomic Encyclopedia of Type Strains, Phase IV (KMG-IV): sequencing the most valuable type-strain genomes for metagenomic binning, comparative biology and taxonomic classification.</title>
        <authorList>
            <person name="Goeker M."/>
        </authorList>
    </citation>
    <scope>NUCLEOTIDE SEQUENCE [LARGE SCALE GENOMIC DNA]</scope>
    <source>
        <strain evidence="7 8">DSM 104969</strain>
    </source>
</reference>
<evidence type="ECO:0000256" key="4">
    <source>
        <dbReference type="ARBA" id="ARBA00023163"/>
    </source>
</evidence>
<dbReference type="EMBL" id="JACIEP010000001">
    <property type="protein sequence ID" value="MBB4034168.1"/>
    <property type="molecule type" value="Genomic_DNA"/>
</dbReference>
<organism evidence="7 8">
    <name type="scientific">Dysgonomonas hofstadii</name>
    <dbReference type="NCBI Taxonomy" id="637886"/>
    <lineage>
        <taxon>Bacteria</taxon>
        <taxon>Pseudomonadati</taxon>
        <taxon>Bacteroidota</taxon>
        <taxon>Bacteroidia</taxon>
        <taxon>Bacteroidales</taxon>
        <taxon>Dysgonomonadaceae</taxon>
        <taxon>Dysgonomonas</taxon>
    </lineage>
</organism>
<dbReference type="Gene3D" id="1.10.10.10">
    <property type="entry name" value="Winged helix-like DNA-binding domain superfamily/Winged helix DNA-binding domain"/>
    <property type="match status" value="1"/>
</dbReference>
<dbReference type="InterPro" id="IPR013249">
    <property type="entry name" value="RNA_pol_sigma70_r4_t2"/>
</dbReference>
<dbReference type="PANTHER" id="PTHR43133">
    <property type="entry name" value="RNA POLYMERASE ECF-TYPE SIGMA FACTO"/>
    <property type="match status" value="1"/>
</dbReference>
<dbReference type="InterPro" id="IPR014284">
    <property type="entry name" value="RNA_pol_sigma-70_dom"/>
</dbReference>
<evidence type="ECO:0000256" key="1">
    <source>
        <dbReference type="ARBA" id="ARBA00010641"/>
    </source>
</evidence>
<keyword evidence="2" id="KW-0805">Transcription regulation</keyword>
<dbReference type="InterPro" id="IPR013325">
    <property type="entry name" value="RNA_pol_sigma_r2"/>
</dbReference>
<dbReference type="PANTHER" id="PTHR43133:SF46">
    <property type="entry name" value="RNA POLYMERASE SIGMA-70 FACTOR ECF SUBFAMILY"/>
    <property type="match status" value="1"/>
</dbReference>
<comment type="caution">
    <text evidence="7">The sequence shown here is derived from an EMBL/GenBank/DDBJ whole genome shotgun (WGS) entry which is preliminary data.</text>
</comment>
<evidence type="ECO:0000259" key="5">
    <source>
        <dbReference type="Pfam" id="PF04542"/>
    </source>
</evidence>
<dbReference type="AlphaFoldDB" id="A0A840CJI0"/>
<dbReference type="InterPro" id="IPR007627">
    <property type="entry name" value="RNA_pol_sigma70_r2"/>
</dbReference>
<feature type="domain" description="RNA polymerase sigma-70 region 2" evidence="5">
    <location>
        <begin position="21"/>
        <end position="85"/>
    </location>
</feature>
<comment type="similarity">
    <text evidence="1">Belongs to the sigma-70 factor family. ECF subfamily.</text>
</comment>
<evidence type="ECO:0000313" key="7">
    <source>
        <dbReference type="EMBL" id="MBB4034168.1"/>
    </source>
</evidence>
<dbReference type="GO" id="GO:0016987">
    <property type="term" value="F:sigma factor activity"/>
    <property type="evidence" value="ECO:0007669"/>
    <property type="project" value="UniProtKB-KW"/>
</dbReference>
<dbReference type="SUPFAM" id="SSF88659">
    <property type="entry name" value="Sigma3 and sigma4 domains of RNA polymerase sigma factors"/>
    <property type="match status" value="1"/>
</dbReference>
<dbReference type="NCBIfam" id="TIGR02937">
    <property type="entry name" value="sigma70-ECF"/>
    <property type="match status" value="1"/>
</dbReference>
<dbReference type="Proteomes" id="UP000555103">
    <property type="component" value="Unassembled WGS sequence"/>
</dbReference>
<dbReference type="GO" id="GO:0003677">
    <property type="term" value="F:DNA binding"/>
    <property type="evidence" value="ECO:0007669"/>
    <property type="project" value="InterPro"/>
</dbReference>
<dbReference type="Pfam" id="PF08281">
    <property type="entry name" value="Sigma70_r4_2"/>
    <property type="match status" value="1"/>
</dbReference>
<keyword evidence="3" id="KW-0731">Sigma factor</keyword>
<evidence type="ECO:0000256" key="3">
    <source>
        <dbReference type="ARBA" id="ARBA00023082"/>
    </source>
</evidence>
<dbReference type="InterPro" id="IPR039425">
    <property type="entry name" value="RNA_pol_sigma-70-like"/>
</dbReference>
<proteinExistence type="inferred from homology"/>
<dbReference type="CDD" id="cd06171">
    <property type="entry name" value="Sigma70_r4"/>
    <property type="match status" value="1"/>
</dbReference>
<name>A0A840CJI0_9BACT</name>
<dbReference type="InterPro" id="IPR013324">
    <property type="entry name" value="RNA_pol_sigma_r3/r4-like"/>
</dbReference>
<dbReference type="Gene3D" id="1.10.1740.10">
    <property type="match status" value="1"/>
</dbReference>
<dbReference type="Pfam" id="PF04542">
    <property type="entry name" value="Sigma70_r2"/>
    <property type="match status" value="1"/>
</dbReference>